<evidence type="ECO:0000313" key="1">
    <source>
        <dbReference type="EMBL" id="KXB04864.1"/>
    </source>
</evidence>
<comment type="caution">
    <text evidence="1">The sequence shown here is derived from an EMBL/GenBank/DDBJ whole genome shotgun (WGS) entry which is preliminary data.</text>
</comment>
<name>A0A133VEM3_9EURY</name>
<organism evidence="1 2">
    <name type="scientific">candidate division MSBL1 archaeon SCGC-AAA382A03</name>
    <dbReference type="NCBI Taxonomy" id="1698278"/>
    <lineage>
        <taxon>Archaea</taxon>
        <taxon>Methanobacteriati</taxon>
        <taxon>Methanobacteriota</taxon>
        <taxon>candidate division MSBL1</taxon>
    </lineage>
</organism>
<dbReference type="Proteomes" id="UP000070549">
    <property type="component" value="Unassembled WGS sequence"/>
</dbReference>
<proteinExistence type="predicted"/>
<reference evidence="1 2" key="1">
    <citation type="journal article" date="2016" name="Sci. Rep.">
        <title>Metabolic traits of an uncultured archaeal lineage -MSBL1- from brine pools of the Red Sea.</title>
        <authorList>
            <person name="Mwirichia R."/>
            <person name="Alam I."/>
            <person name="Rashid M."/>
            <person name="Vinu M."/>
            <person name="Ba-Alawi W."/>
            <person name="Anthony Kamau A."/>
            <person name="Kamanda Ngugi D."/>
            <person name="Goker M."/>
            <person name="Klenk H.P."/>
            <person name="Bajic V."/>
            <person name="Stingl U."/>
        </authorList>
    </citation>
    <scope>NUCLEOTIDE SEQUENCE [LARGE SCALE GENOMIC DNA]</scope>
    <source>
        <strain evidence="1">SCGC-AAA382A03</strain>
    </source>
</reference>
<dbReference type="Pfam" id="PF08665">
    <property type="entry name" value="PglZ"/>
    <property type="match status" value="1"/>
</dbReference>
<accession>A0A133VEM3</accession>
<protein>
    <submittedName>
        <fullName evidence="1">Uncharacterized protein</fullName>
    </submittedName>
</protein>
<dbReference type="AlphaFoldDB" id="A0A133VEM3"/>
<keyword evidence="2" id="KW-1185">Reference proteome</keyword>
<sequence>MRRFEKILPAKDKRSNCAHFIRRWQDTKKYEESFLKAHREFQEKYDDITEPEHSIEKLSKVSGLKSVDDFLLKRVDKKFENGEKVDIEELSEIVEKRRELFWGQREPGRNGGDWDYLYHVSKCLKMIDNGYPRNEFGKIIDYYTDEGWRIDHEFRKAAEIRNSISLIEKAKSHLESKYYQYLREINDCFSESFSISNSSIPPQSKVFETIEEGSAIIIVDALRYELAQDLIGNKEVRPYLGVLPTITETGMTAILPKPEDRLNFTEENGEFSVLYEGTDINSRNDRIEKLSSEDLSIYRDTSSLLKCDPEEIKSEIERGKRIIVFSQEIDLTGESLDAPSLSKFKKNIGDINKVIETLQKGGVETVYVITDHGFLYKPREMASESVSKPEGNIVKFGRRYAIGRDLDSDFVIFPNIEDYGIDSDLEFAFPRSLGTFKKRGGSRKYLHGGISLQEMIVPVVRIVSNGKETEKKTVVKITDVPDRIANPYFKVGVKLVSSALDVGEKRVRIEPKQFGKEIGDNVYCSAGVTESAATVKLDLDEVEDQSGELELYFYDDETEVLIDQKQINLDLVYTDGEI</sequence>
<evidence type="ECO:0000313" key="2">
    <source>
        <dbReference type="Proteomes" id="UP000070549"/>
    </source>
</evidence>
<dbReference type="EMBL" id="LHYC01000042">
    <property type="protein sequence ID" value="KXB04864.1"/>
    <property type="molecule type" value="Genomic_DNA"/>
</dbReference>
<gene>
    <name evidence="1" type="ORF">AKJ49_01625</name>
</gene>
<dbReference type="PATRIC" id="fig|1698278.3.peg.322"/>